<sequence length="244" mass="26508">MLRLLCVCVLACWAVWLAPPARAQGPTVTCESKDARYRECPAGFRRAELVQSLSKSPCIEGRTWGSRNGAVWVDRGCRGRFAEASGGWGGGGGGGGAVIRCESTDRRYRECPADFRGRAELSRQLSGTRCEEGRTWGQRRGAIWVDGGCRGEFRQGRGGGWGPGRPDDGWGPGGPGRPGDGPAQAVTCSSNDNRQQVCAWEPRWGRPVLVRQLSKTPCREGSNWGYRRGQLWVSGGCRATFSSR</sequence>
<feature type="chain" id="PRO_5020434038" evidence="2">
    <location>
        <begin position="24"/>
        <end position="244"/>
    </location>
</feature>
<evidence type="ECO:0000256" key="2">
    <source>
        <dbReference type="SAM" id="SignalP"/>
    </source>
</evidence>
<feature type="compositionally biased region" description="Gly residues" evidence="1">
    <location>
        <begin position="170"/>
        <end position="179"/>
    </location>
</feature>
<dbReference type="Proteomes" id="UP000289784">
    <property type="component" value="Unassembled WGS sequence"/>
</dbReference>
<keyword evidence="4" id="KW-1185">Reference proteome</keyword>
<dbReference type="OrthoDB" id="6052310at2"/>
<keyword evidence="2" id="KW-0732">Signal</keyword>
<dbReference type="Pfam" id="PF11218">
    <property type="entry name" value="DUF3011"/>
    <property type="match status" value="1"/>
</dbReference>
<evidence type="ECO:0000256" key="1">
    <source>
        <dbReference type="SAM" id="MobiDB-lite"/>
    </source>
</evidence>
<dbReference type="EMBL" id="SAWZ01000006">
    <property type="protein sequence ID" value="RXR04304.1"/>
    <property type="molecule type" value="Genomic_DNA"/>
</dbReference>
<proteinExistence type="predicted"/>
<dbReference type="InterPro" id="IPR021381">
    <property type="entry name" value="DUF3011"/>
</dbReference>
<feature type="region of interest" description="Disordered" evidence="1">
    <location>
        <begin position="154"/>
        <end position="188"/>
    </location>
</feature>
<dbReference type="AlphaFoldDB" id="A0A4Q1JV14"/>
<comment type="caution">
    <text evidence="3">The sequence shown here is derived from an EMBL/GenBank/DDBJ whole genome shotgun (WGS) entry which is preliminary data.</text>
</comment>
<evidence type="ECO:0000313" key="4">
    <source>
        <dbReference type="Proteomes" id="UP000289784"/>
    </source>
</evidence>
<dbReference type="RefSeq" id="WP_129471575.1">
    <property type="nucleotide sequence ID" value="NZ_SAWZ01000006.1"/>
</dbReference>
<feature type="signal peptide" evidence="2">
    <location>
        <begin position="1"/>
        <end position="23"/>
    </location>
</feature>
<accession>A0A4Q1JV14</accession>
<protein>
    <submittedName>
        <fullName evidence="3">DUF3011 domain-containing protein</fullName>
    </submittedName>
</protein>
<gene>
    <name evidence="3" type="ORF">EPA99_12550</name>
</gene>
<organism evidence="3 4">
    <name type="scientific">Pseudoxanthomonas composti</name>
    <dbReference type="NCBI Taxonomy" id="2137479"/>
    <lineage>
        <taxon>Bacteria</taxon>
        <taxon>Pseudomonadati</taxon>
        <taxon>Pseudomonadota</taxon>
        <taxon>Gammaproteobacteria</taxon>
        <taxon>Lysobacterales</taxon>
        <taxon>Lysobacteraceae</taxon>
        <taxon>Pseudoxanthomonas</taxon>
    </lineage>
</organism>
<evidence type="ECO:0000313" key="3">
    <source>
        <dbReference type="EMBL" id="RXR04304.1"/>
    </source>
</evidence>
<reference evidence="3 4" key="1">
    <citation type="submission" date="2019-01" db="EMBL/GenBank/DDBJ databases">
        <title>Pseudoxanthomonas composti sp. nov., isolated from compost.</title>
        <authorList>
            <person name="Yang G."/>
        </authorList>
    </citation>
    <scope>NUCLEOTIDE SEQUENCE [LARGE SCALE GENOMIC DNA]</scope>
    <source>
        <strain evidence="3 4">GSS15</strain>
    </source>
</reference>
<name>A0A4Q1JV14_9GAMM</name>